<organism evidence="1 2">
    <name type="scientific">Frischella japonica</name>
    <dbReference type="NCBI Taxonomy" id="2741544"/>
    <lineage>
        <taxon>Bacteria</taxon>
        <taxon>Pseudomonadati</taxon>
        <taxon>Pseudomonadota</taxon>
        <taxon>Gammaproteobacteria</taxon>
        <taxon>Orbales</taxon>
        <taxon>Orbaceae</taxon>
        <taxon>Frischella</taxon>
    </lineage>
</organism>
<sequence length="120" mass="13918">MAIDITCYTTLDAELLNKKISKIKSDYNDIFDKSYIIYLASPILERKQLEFISDKQKRYSQESKLLIAEEFGFEGARSYFMVSVNDKSFPEMNTSEIADLLRSELGKENMIVLLNNEKLI</sequence>
<protein>
    <submittedName>
        <fullName evidence="1">Uncharacterized protein</fullName>
    </submittedName>
</protein>
<gene>
    <name evidence="1" type="ORF">FcAc13_11905</name>
</gene>
<dbReference type="Proteomes" id="UP000651208">
    <property type="component" value="Unassembled WGS sequence"/>
</dbReference>
<accession>A0ABR7R0K8</accession>
<comment type="caution">
    <text evidence="1">The sequence shown here is derived from an EMBL/GenBank/DDBJ whole genome shotgun (WGS) entry which is preliminary data.</text>
</comment>
<keyword evidence="2" id="KW-1185">Reference proteome</keyword>
<dbReference type="RefSeq" id="WP_187756448.1">
    <property type="nucleotide sequence ID" value="NZ_JABURY010000023.1"/>
</dbReference>
<reference evidence="1 2" key="1">
    <citation type="submission" date="2020-06" db="EMBL/GenBank/DDBJ databases">
        <title>Frischella cerana isolated from Apis cerana gut homogenate.</title>
        <authorList>
            <person name="Wolter L.A."/>
            <person name="Suenami S."/>
            <person name="Miyazaki R."/>
        </authorList>
    </citation>
    <scope>NUCLEOTIDE SEQUENCE [LARGE SCALE GENOMIC DNA]</scope>
    <source>
        <strain evidence="1 2">Ac13</strain>
    </source>
</reference>
<name>A0ABR7R0K8_9GAMM</name>
<dbReference type="EMBL" id="JABURY010000023">
    <property type="protein sequence ID" value="MBC9132004.1"/>
    <property type="molecule type" value="Genomic_DNA"/>
</dbReference>
<dbReference type="Gene3D" id="3.30.70.2920">
    <property type="match status" value="1"/>
</dbReference>
<proteinExistence type="predicted"/>
<evidence type="ECO:0000313" key="1">
    <source>
        <dbReference type="EMBL" id="MBC9132004.1"/>
    </source>
</evidence>
<evidence type="ECO:0000313" key="2">
    <source>
        <dbReference type="Proteomes" id="UP000651208"/>
    </source>
</evidence>
<dbReference type="InterPro" id="IPR053759">
    <property type="entry name" value="CDI_Immunity_Comp"/>
</dbReference>